<dbReference type="Proteomes" id="UP000184108">
    <property type="component" value="Unassembled WGS sequence"/>
</dbReference>
<evidence type="ECO:0000313" key="2">
    <source>
        <dbReference type="Proteomes" id="UP000184108"/>
    </source>
</evidence>
<dbReference type="EMBL" id="FQVE01000002">
    <property type="protein sequence ID" value="SHF17005.1"/>
    <property type="molecule type" value="Genomic_DNA"/>
</dbReference>
<dbReference type="RefSeq" id="WP_175550368.1">
    <property type="nucleotide sequence ID" value="NZ_FQVE01000002.1"/>
</dbReference>
<dbReference type="AlphaFoldDB" id="A0A1M4ZGA7"/>
<sequence length="51" mass="5864">MDLNNGFFLAKDNEGYLVYRGKKVVRLSSKDFKEAVIEAKLITKNETQNVK</sequence>
<protein>
    <submittedName>
        <fullName evidence="1">Uncharacterized protein</fullName>
    </submittedName>
</protein>
<gene>
    <name evidence="1" type="ORF">SAMN02787073_1588</name>
</gene>
<reference evidence="2" key="1">
    <citation type="submission" date="2016-11" db="EMBL/GenBank/DDBJ databases">
        <authorList>
            <person name="Varghese N."/>
            <person name="Submissions S."/>
        </authorList>
    </citation>
    <scope>NUCLEOTIDE SEQUENCE [LARGE SCALE GENOMIC DNA]</scope>
    <source>
        <strain evidence="2">YR203</strain>
    </source>
</reference>
<organism evidence="1 2">
    <name type="scientific">Chryseobacterium vrystaatense</name>
    <dbReference type="NCBI Taxonomy" id="307480"/>
    <lineage>
        <taxon>Bacteria</taxon>
        <taxon>Pseudomonadati</taxon>
        <taxon>Bacteroidota</taxon>
        <taxon>Flavobacteriia</taxon>
        <taxon>Flavobacteriales</taxon>
        <taxon>Weeksellaceae</taxon>
        <taxon>Chryseobacterium group</taxon>
        <taxon>Chryseobacterium</taxon>
    </lineage>
</organism>
<proteinExistence type="predicted"/>
<name>A0A1M4ZGA7_9FLAO</name>
<accession>A0A1M4ZGA7</accession>
<evidence type="ECO:0000313" key="1">
    <source>
        <dbReference type="EMBL" id="SHF17005.1"/>
    </source>
</evidence>